<dbReference type="Proteomes" id="UP000593574">
    <property type="component" value="Unassembled WGS sequence"/>
</dbReference>
<comment type="caution">
    <text evidence="2">The sequence shown here is derived from an EMBL/GenBank/DDBJ whole genome shotgun (WGS) entry which is preliminary data.</text>
</comment>
<evidence type="ECO:0000313" key="2">
    <source>
        <dbReference type="EMBL" id="MBA0731395.1"/>
    </source>
</evidence>
<dbReference type="AlphaFoldDB" id="A0A7J9B4Y5"/>
<organism evidence="2 3">
    <name type="scientific">Gossypium laxum</name>
    <dbReference type="NCBI Taxonomy" id="34288"/>
    <lineage>
        <taxon>Eukaryota</taxon>
        <taxon>Viridiplantae</taxon>
        <taxon>Streptophyta</taxon>
        <taxon>Embryophyta</taxon>
        <taxon>Tracheophyta</taxon>
        <taxon>Spermatophyta</taxon>
        <taxon>Magnoliopsida</taxon>
        <taxon>eudicotyledons</taxon>
        <taxon>Gunneridae</taxon>
        <taxon>Pentapetalae</taxon>
        <taxon>rosids</taxon>
        <taxon>malvids</taxon>
        <taxon>Malvales</taxon>
        <taxon>Malvaceae</taxon>
        <taxon>Malvoideae</taxon>
        <taxon>Gossypium</taxon>
    </lineage>
</organism>
<evidence type="ECO:0000313" key="3">
    <source>
        <dbReference type="Proteomes" id="UP000593574"/>
    </source>
</evidence>
<gene>
    <name evidence="2" type="ORF">Golax_022517</name>
</gene>
<protein>
    <submittedName>
        <fullName evidence="2">Uncharacterized protein</fullName>
    </submittedName>
</protein>
<dbReference type="EMBL" id="JABEZV010449492">
    <property type="protein sequence ID" value="MBA0731395.1"/>
    <property type="molecule type" value="Genomic_DNA"/>
</dbReference>
<keyword evidence="3" id="KW-1185">Reference proteome</keyword>
<reference evidence="2 3" key="1">
    <citation type="journal article" date="2019" name="Genome Biol. Evol.">
        <title>Insights into the evolution of the New World diploid cottons (Gossypium, subgenus Houzingenia) based on genome sequencing.</title>
        <authorList>
            <person name="Grover C.E."/>
            <person name="Arick M.A. 2nd"/>
            <person name="Thrash A."/>
            <person name="Conover J.L."/>
            <person name="Sanders W.S."/>
            <person name="Peterson D.G."/>
            <person name="Frelichowski J.E."/>
            <person name="Scheffler J.A."/>
            <person name="Scheffler B.E."/>
            <person name="Wendel J.F."/>
        </authorList>
    </citation>
    <scope>NUCLEOTIDE SEQUENCE [LARGE SCALE GENOMIC DNA]</scope>
    <source>
        <strain evidence="2">4</strain>
        <tissue evidence="2">Leaf</tissue>
    </source>
</reference>
<name>A0A7J9B4Y5_9ROSI</name>
<accession>A0A7J9B4Y5</accession>
<feature type="compositionally biased region" description="Basic residues" evidence="1">
    <location>
        <begin position="63"/>
        <end position="74"/>
    </location>
</feature>
<proteinExistence type="predicted"/>
<feature type="region of interest" description="Disordered" evidence="1">
    <location>
        <begin position="62"/>
        <end position="89"/>
    </location>
</feature>
<evidence type="ECO:0000256" key="1">
    <source>
        <dbReference type="SAM" id="MobiDB-lite"/>
    </source>
</evidence>
<sequence>MVLKSLMKEFSGFGIAYILGNEVLTLTQLMKELQSYELMLNGGKLFQEKTKANFVVGPSSFKGKQKAKGNKKPTKFSIPPYVDRKKEKK</sequence>